<organism evidence="1 2">
    <name type="scientific">Carnegiea gigantea</name>
    <dbReference type="NCBI Taxonomy" id="171969"/>
    <lineage>
        <taxon>Eukaryota</taxon>
        <taxon>Viridiplantae</taxon>
        <taxon>Streptophyta</taxon>
        <taxon>Embryophyta</taxon>
        <taxon>Tracheophyta</taxon>
        <taxon>Spermatophyta</taxon>
        <taxon>Magnoliopsida</taxon>
        <taxon>eudicotyledons</taxon>
        <taxon>Gunneridae</taxon>
        <taxon>Pentapetalae</taxon>
        <taxon>Caryophyllales</taxon>
        <taxon>Cactineae</taxon>
        <taxon>Cactaceae</taxon>
        <taxon>Cactoideae</taxon>
        <taxon>Echinocereeae</taxon>
        <taxon>Carnegiea</taxon>
    </lineage>
</organism>
<reference evidence="1" key="1">
    <citation type="submission" date="2022-04" db="EMBL/GenBank/DDBJ databases">
        <title>Carnegiea gigantea Genome sequencing and assembly v2.</title>
        <authorList>
            <person name="Copetti D."/>
            <person name="Sanderson M.J."/>
            <person name="Burquez A."/>
            <person name="Wojciechowski M.F."/>
        </authorList>
    </citation>
    <scope>NUCLEOTIDE SEQUENCE</scope>
    <source>
        <strain evidence="1">SGP5-SGP5p</strain>
        <tissue evidence="1">Aerial part</tissue>
    </source>
</reference>
<evidence type="ECO:0000313" key="1">
    <source>
        <dbReference type="EMBL" id="KAJ8441172.1"/>
    </source>
</evidence>
<name>A0A9Q1KDB4_9CARY</name>
<dbReference type="PANTHER" id="PTHR34666">
    <property type="entry name" value="EXPRESSED PROTEIN"/>
    <property type="match status" value="1"/>
</dbReference>
<comment type="caution">
    <text evidence="1">The sequence shown here is derived from an EMBL/GenBank/DDBJ whole genome shotgun (WGS) entry which is preliminary data.</text>
</comment>
<evidence type="ECO:0000313" key="2">
    <source>
        <dbReference type="Proteomes" id="UP001153076"/>
    </source>
</evidence>
<dbReference type="AlphaFoldDB" id="A0A9Q1KDB4"/>
<protein>
    <submittedName>
        <fullName evidence="1">Uncharacterized protein</fullName>
    </submittedName>
</protein>
<sequence length="183" mass="21144">MGCSKSMDDFSFPIVTNPFSNLMIPPNSSSSSSSSSSLWRVSSRVYHHEEGGEGGGRMMEVRSMCEEGLSPMMMSNREINIECVSCQDEEWEVEERMDYLWEDFNHEEEKRESKRIGSKEICIVKKQGSNKMGRIIDSCIEPSSEISKNSHIENYFPIRKIRQKKASKLWIKVNYSMVIIYMV</sequence>
<dbReference type="Proteomes" id="UP001153076">
    <property type="component" value="Unassembled WGS sequence"/>
</dbReference>
<dbReference type="PANTHER" id="PTHR34666:SF1">
    <property type="entry name" value="OS02G0554800 PROTEIN"/>
    <property type="match status" value="1"/>
</dbReference>
<gene>
    <name evidence="1" type="ORF">Cgig2_024901</name>
</gene>
<accession>A0A9Q1KDB4</accession>
<keyword evidence="2" id="KW-1185">Reference proteome</keyword>
<proteinExistence type="predicted"/>
<dbReference type="EMBL" id="JAKOGI010000174">
    <property type="protein sequence ID" value="KAJ8441172.1"/>
    <property type="molecule type" value="Genomic_DNA"/>
</dbReference>